<accession>A0A396RZE0</accession>
<dbReference type="InterPro" id="IPR014710">
    <property type="entry name" value="RmlC-like_jellyroll"/>
</dbReference>
<dbReference type="AlphaFoldDB" id="A0A396RZE0"/>
<evidence type="ECO:0000313" key="2">
    <source>
        <dbReference type="Proteomes" id="UP000266693"/>
    </source>
</evidence>
<keyword evidence="2" id="KW-1185">Reference proteome</keyword>
<organism evidence="1 2">
    <name type="scientific">Sphingomonas gilva</name>
    <dbReference type="NCBI Taxonomy" id="2305907"/>
    <lineage>
        <taxon>Bacteria</taxon>
        <taxon>Pseudomonadati</taxon>
        <taxon>Pseudomonadota</taxon>
        <taxon>Alphaproteobacteria</taxon>
        <taxon>Sphingomonadales</taxon>
        <taxon>Sphingomonadaceae</taxon>
        <taxon>Sphingomonas</taxon>
    </lineage>
</organism>
<evidence type="ECO:0000313" key="1">
    <source>
        <dbReference type="EMBL" id="RHW19111.1"/>
    </source>
</evidence>
<comment type="caution">
    <text evidence="1">The sequence shown here is derived from an EMBL/GenBank/DDBJ whole genome shotgun (WGS) entry which is preliminary data.</text>
</comment>
<protein>
    <submittedName>
        <fullName evidence="1">Cupin domain-containing protein</fullName>
    </submittedName>
</protein>
<dbReference type="PANTHER" id="PTHR36156">
    <property type="entry name" value="SLR2101 PROTEIN"/>
    <property type="match status" value="1"/>
</dbReference>
<dbReference type="CDD" id="cd02231">
    <property type="entry name" value="cupin_BLL6423-like"/>
    <property type="match status" value="1"/>
</dbReference>
<dbReference type="InterPro" id="IPR011051">
    <property type="entry name" value="RmlC_Cupin_sf"/>
</dbReference>
<dbReference type="PANTHER" id="PTHR36156:SF2">
    <property type="entry name" value="CUPIN TYPE-2 DOMAIN-CONTAINING PROTEIN"/>
    <property type="match status" value="1"/>
</dbReference>
<dbReference type="InterPro" id="IPR047142">
    <property type="entry name" value="OryJ/VirC-like"/>
</dbReference>
<dbReference type="SUPFAM" id="SSF51182">
    <property type="entry name" value="RmlC-like cupins"/>
    <property type="match status" value="1"/>
</dbReference>
<reference evidence="1 2" key="1">
    <citation type="submission" date="2018-08" db="EMBL/GenBank/DDBJ databases">
        <title>The multiple taxonomic identification of Sphingomonas gilva.</title>
        <authorList>
            <person name="Zhu D."/>
            <person name="Zheng S."/>
        </authorList>
    </citation>
    <scope>NUCLEOTIDE SEQUENCE [LARGE SCALE GENOMIC DNA]</scope>
    <source>
        <strain evidence="1 2">ZDH117</strain>
    </source>
</reference>
<dbReference type="Gene3D" id="2.60.120.10">
    <property type="entry name" value="Jelly Rolls"/>
    <property type="match status" value="1"/>
</dbReference>
<dbReference type="EMBL" id="QWLV01000001">
    <property type="protein sequence ID" value="RHW19111.1"/>
    <property type="molecule type" value="Genomic_DNA"/>
</dbReference>
<sequence>MDVDPLPQPRRIVTAIDDEGRSYIAGDGPSPAEFTFPGTPFRQADMWRTGPTPSPVEAADDIVNHSGVLPPPHGSVLRVIDIPPQQGGAEERAEATRAIFAALYPDADHHAGSDRSPGMHTTNTIDYAILLSGELWAVMDKDETLMKAGDILIQRGTAHAWENRSGAMARIAFVLIDGTRNGVARRA</sequence>
<proteinExistence type="predicted"/>
<dbReference type="Proteomes" id="UP000266693">
    <property type="component" value="Unassembled WGS sequence"/>
</dbReference>
<name>A0A396RZE0_9SPHN</name>
<dbReference type="OrthoDB" id="713485at2"/>
<gene>
    <name evidence="1" type="ORF">D1610_03065</name>
</gene>